<comment type="caution">
    <text evidence="2">The sequence shown here is derived from an EMBL/GenBank/DDBJ whole genome shotgun (WGS) entry which is preliminary data.</text>
</comment>
<gene>
    <name evidence="2" type="ORF">B0J15DRAFT_285489</name>
</gene>
<accession>A0A9P9HNS1</accession>
<proteinExistence type="predicted"/>
<keyword evidence="1" id="KW-0472">Membrane</keyword>
<keyword evidence="3" id="KW-1185">Reference proteome</keyword>
<sequence length="195" mass="21674">MTHPDIVVVVLFPRFFSPLFSSASRPLIISRPPLLLSSQARLRAKTTILEGSGQIRGNGVPPLSASLVSARSQSGTFWSTSRAVPLRRWYPIPSPMGATRPVVTPMLNRFLHTTALCELAVSYFLAFFFFSTFLVPFPVWRMMAGGTILVLLPLELQTGQRGLHLLAAARGVWGHGRMWIERKRGRKGFKQGRDG</sequence>
<name>A0A9P9HNS1_FUSSL</name>
<evidence type="ECO:0000313" key="3">
    <source>
        <dbReference type="Proteomes" id="UP000736672"/>
    </source>
</evidence>
<keyword evidence="1" id="KW-1133">Transmembrane helix</keyword>
<dbReference type="EMBL" id="JAGTJS010000008">
    <property type="protein sequence ID" value="KAH7260447.1"/>
    <property type="molecule type" value="Genomic_DNA"/>
</dbReference>
<evidence type="ECO:0000313" key="2">
    <source>
        <dbReference type="EMBL" id="KAH7260447.1"/>
    </source>
</evidence>
<protein>
    <submittedName>
        <fullName evidence="2">Uncharacterized protein</fullName>
    </submittedName>
</protein>
<evidence type="ECO:0000256" key="1">
    <source>
        <dbReference type="SAM" id="Phobius"/>
    </source>
</evidence>
<dbReference type="Proteomes" id="UP000736672">
    <property type="component" value="Unassembled WGS sequence"/>
</dbReference>
<dbReference type="AlphaFoldDB" id="A0A9P9HNS1"/>
<keyword evidence="1" id="KW-0812">Transmembrane</keyword>
<feature type="transmembrane region" description="Helical" evidence="1">
    <location>
        <begin position="110"/>
        <end position="133"/>
    </location>
</feature>
<organism evidence="2 3">
    <name type="scientific">Fusarium solani</name>
    <name type="common">Filamentous fungus</name>
    <dbReference type="NCBI Taxonomy" id="169388"/>
    <lineage>
        <taxon>Eukaryota</taxon>
        <taxon>Fungi</taxon>
        <taxon>Dikarya</taxon>
        <taxon>Ascomycota</taxon>
        <taxon>Pezizomycotina</taxon>
        <taxon>Sordariomycetes</taxon>
        <taxon>Hypocreomycetidae</taxon>
        <taxon>Hypocreales</taxon>
        <taxon>Nectriaceae</taxon>
        <taxon>Fusarium</taxon>
        <taxon>Fusarium solani species complex</taxon>
    </lineage>
</organism>
<reference evidence="2" key="1">
    <citation type="journal article" date="2021" name="Nat. Commun.">
        <title>Genetic determinants of endophytism in the Arabidopsis root mycobiome.</title>
        <authorList>
            <person name="Mesny F."/>
            <person name="Miyauchi S."/>
            <person name="Thiergart T."/>
            <person name="Pickel B."/>
            <person name="Atanasova L."/>
            <person name="Karlsson M."/>
            <person name="Huettel B."/>
            <person name="Barry K.W."/>
            <person name="Haridas S."/>
            <person name="Chen C."/>
            <person name="Bauer D."/>
            <person name="Andreopoulos W."/>
            <person name="Pangilinan J."/>
            <person name="LaButti K."/>
            <person name="Riley R."/>
            <person name="Lipzen A."/>
            <person name="Clum A."/>
            <person name="Drula E."/>
            <person name="Henrissat B."/>
            <person name="Kohler A."/>
            <person name="Grigoriev I.V."/>
            <person name="Martin F.M."/>
            <person name="Hacquard S."/>
        </authorList>
    </citation>
    <scope>NUCLEOTIDE SEQUENCE</scope>
    <source>
        <strain evidence="2">FSSC 5 MPI-SDFR-AT-0091</strain>
    </source>
</reference>